<dbReference type="Proteomes" id="UP000194008">
    <property type="component" value="Unassembled WGS sequence"/>
</dbReference>
<dbReference type="EC" id="5.6.2.4" evidence="7"/>
<keyword evidence="4 9" id="KW-0067">ATP-binding</keyword>
<dbReference type="PROSITE" id="PS51198">
    <property type="entry name" value="UVRD_HELICASE_ATP_BIND"/>
    <property type="match status" value="1"/>
</dbReference>
<dbReference type="InterPro" id="IPR014017">
    <property type="entry name" value="DNA_helicase_UvrD-like_C"/>
</dbReference>
<dbReference type="Gene3D" id="1.10.486.10">
    <property type="entry name" value="PCRA, domain 4"/>
    <property type="match status" value="1"/>
</dbReference>
<dbReference type="Pfam" id="PF00580">
    <property type="entry name" value="UvrD-helicase"/>
    <property type="match status" value="1"/>
</dbReference>
<dbReference type="SUPFAM" id="SSF52540">
    <property type="entry name" value="P-loop containing nucleoside triphosphate hydrolases"/>
    <property type="match status" value="1"/>
</dbReference>
<evidence type="ECO:0000313" key="12">
    <source>
        <dbReference type="Proteomes" id="UP000194008"/>
    </source>
</evidence>
<evidence type="ECO:0000313" key="11">
    <source>
        <dbReference type="EMBL" id="ORO80485.1"/>
    </source>
</evidence>
<proteinExistence type="predicted"/>
<dbReference type="InterPro" id="IPR027417">
    <property type="entry name" value="P-loop_NTPase"/>
</dbReference>
<dbReference type="GO" id="GO:0043138">
    <property type="term" value="F:3'-5' DNA helicase activity"/>
    <property type="evidence" value="ECO:0007669"/>
    <property type="project" value="UniProtKB-EC"/>
</dbReference>
<evidence type="ECO:0000256" key="2">
    <source>
        <dbReference type="ARBA" id="ARBA00022801"/>
    </source>
</evidence>
<keyword evidence="1 9" id="KW-0547">Nucleotide-binding</keyword>
<dbReference type="Gene3D" id="3.40.50.300">
    <property type="entry name" value="P-loop containing nucleotide triphosphate hydrolases"/>
    <property type="match status" value="3"/>
</dbReference>
<feature type="domain" description="UvrD-like helicase ATP-binding" evidence="10">
    <location>
        <begin position="13"/>
        <end position="341"/>
    </location>
</feature>
<dbReference type="PANTHER" id="PTHR11070:SF2">
    <property type="entry name" value="ATP-DEPENDENT DNA HELICASE SRS2"/>
    <property type="match status" value="1"/>
</dbReference>
<dbReference type="PANTHER" id="PTHR11070">
    <property type="entry name" value="UVRD / RECB / PCRA DNA HELICASE FAMILY MEMBER"/>
    <property type="match status" value="1"/>
</dbReference>
<feature type="binding site" evidence="9">
    <location>
        <begin position="34"/>
        <end position="41"/>
    </location>
    <ligand>
        <name>ATP</name>
        <dbReference type="ChEBI" id="CHEBI:30616"/>
    </ligand>
</feature>
<dbReference type="AlphaFoldDB" id="A0A1X1J597"/>
<dbReference type="RefSeq" id="WP_084970770.1">
    <property type="nucleotide sequence ID" value="NZ_JASGZX010000013.1"/>
</dbReference>
<comment type="catalytic activity">
    <reaction evidence="6">
        <text>Couples ATP hydrolysis with the unwinding of duplex DNA by translocating in the 3'-5' direction.</text>
        <dbReference type="EC" id="5.6.2.4"/>
    </reaction>
</comment>
<comment type="catalytic activity">
    <reaction evidence="8">
        <text>ATP + H2O = ADP + phosphate + H(+)</text>
        <dbReference type="Rhea" id="RHEA:13065"/>
        <dbReference type="ChEBI" id="CHEBI:15377"/>
        <dbReference type="ChEBI" id="CHEBI:15378"/>
        <dbReference type="ChEBI" id="CHEBI:30616"/>
        <dbReference type="ChEBI" id="CHEBI:43474"/>
        <dbReference type="ChEBI" id="CHEBI:456216"/>
        <dbReference type="EC" id="5.6.2.4"/>
    </reaction>
</comment>
<keyword evidence="5" id="KW-0413">Isomerase</keyword>
<reference evidence="11 12" key="1">
    <citation type="journal article" date="2016" name="Eur. J. Clin. Microbiol. Infect. Dis.">
        <title>Whole genome sequencing as a tool for phylogenetic analysis of clinical strains of Mitis group streptococci.</title>
        <authorList>
            <person name="Rasmussen L.H."/>
            <person name="Dargis R."/>
            <person name="Hojholt K."/>
            <person name="Christensen J.J."/>
            <person name="Skovgaard O."/>
            <person name="Justesen U.S."/>
            <person name="Rosenvinge F.S."/>
            <person name="Moser C."/>
            <person name="Lukjancenko O."/>
            <person name="Rasmussen S."/>
            <person name="Nielsen X.C."/>
        </authorList>
    </citation>
    <scope>NUCLEOTIDE SEQUENCE [LARGE SCALE GENOMIC DNA]</scope>
    <source>
        <strain evidence="11 12">Y_5914_11</strain>
    </source>
</reference>
<evidence type="ECO:0000256" key="7">
    <source>
        <dbReference type="ARBA" id="ARBA00034808"/>
    </source>
</evidence>
<dbReference type="EMBL" id="NCUW01000021">
    <property type="protein sequence ID" value="ORO80485.1"/>
    <property type="molecule type" value="Genomic_DNA"/>
</dbReference>
<dbReference type="InterPro" id="IPR014016">
    <property type="entry name" value="UvrD-like_ATP-bd"/>
</dbReference>
<dbReference type="Pfam" id="PF13361">
    <property type="entry name" value="UvrD_C"/>
    <property type="match status" value="1"/>
</dbReference>
<evidence type="ECO:0000256" key="9">
    <source>
        <dbReference type="PROSITE-ProRule" id="PRU00560"/>
    </source>
</evidence>
<evidence type="ECO:0000259" key="10">
    <source>
        <dbReference type="PROSITE" id="PS51198"/>
    </source>
</evidence>
<evidence type="ECO:0000256" key="5">
    <source>
        <dbReference type="ARBA" id="ARBA00023235"/>
    </source>
</evidence>
<sequence>MTYTISPENKQLELDIQQKINECLDNFESFCFDAGAGAGKTYALQKSIEHILKSEGENLKLRNQKILCITYTNAAKDEILTRLGKNSSVVISTIHEFLWGFISIQQELLTIEHKNKIIDELHTIDHKINENSLSNSVNLVDFQNTINDDKFMKIFYNTPSSPAENFKAVIRKHDEYFSPYLSNVSKFSSLVKDINKKYKLEITLKEIEDKESKKIIYNPVQNRDKLENYVISHDTLLLYCKNIITNQDILKRLFSDRYPYILIDEYQDTDEKVVAIIDSIREYSNSRKKLVVGFFGDSLQNIYGSGVGILPNKHEYKIIEKKFNRRSSKQIVELIEKIRNDNFGQQSIYNDFDNGSYNFYVAGDEFNLDTFLQENQLINNTACLLMKNDDISKARGFDEILSVLKKFPRFSGNNWDNVNSEFLQKNLQHMGWFLREILIFIDFIQKSTDCNSTVKEVIQFIATSKSSLTFAVLKQFIDNLREINLSILTIDECLSRIVNIQEKISGKEILRKIFSIDDTADNILLNIKNRAYDYFYYSQDSEESERETAVVDEFFNLDISQFIKWYNYIFDNLKNEGIGYYTLHGSKGLEFENVVVVLQDKFAKKENYCKYFFEKYNTSIDSDSQFQEVRNLLYVAFSRAKKNLHVIYKNNNPEHLLENIKDIFQEIHNLNSY</sequence>
<dbReference type="GO" id="GO:0003677">
    <property type="term" value="F:DNA binding"/>
    <property type="evidence" value="ECO:0007669"/>
    <property type="project" value="InterPro"/>
</dbReference>
<organism evidence="11 12">
    <name type="scientific">Streptococcus oralis subsp. dentisani</name>
    <dbReference type="NCBI Taxonomy" id="1458253"/>
    <lineage>
        <taxon>Bacteria</taxon>
        <taxon>Bacillati</taxon>
        <taxon>Bacillota</taxon>
        <taxon>Bacilli</taxon>
        <taxon>Lactobacillales</taxon>
        <taxon>Streptococcaceae</taxon>
        <taxon>Streptococcus</taxon>
    </lineage>
</organism>
<evidence type="ECO:0000256" key="6">
    <source>
        <dbReference type="ARBA" id="ARBA00034617"/>
    </source>
</evidence>
<evidence type="ECO:0000256" key="3">
    <source>
        <dbReference type="ARBA" id="ARBA00022806"/>
    </source>
</evidence>
<evidence type="ECO:0000256" key="1">
    <source>
        <dbReference type="ARBA" id="ARBA00022741"/>
    </source>
</evidence>
<name>A0A1X1J597_STROR</name>
<evidence type="ECO:0000256" key="4">
    <source>
        <dbReference type="ARBA" id="ARBA00022840"/>
    </source>
</evidence>
<keyword evidence="3 9" id="KW-0347">Helicase</keyword>
<evidence type="ECO:0000256" key="8">
    <source>
        <dbReference type="ARBA" id="ARBA00048988"/>
    </source>
</evidence>
<keyword evidence="2 9" id="KW-0378">Hydrolase</keyword>
<protein>
    <recommendedName>
        <fullName evidence="7">DNA 3'-5' helicase</fullName>
        <ecNumber evidence="7">5.6.2.4</ecNumber>
    </recommendedName>
</protein>
<dbReference type="GO" id="GO:0016887">
    <property type="term" value="F:ATP hydrolysis activity"/>
    <property type="evidence" value="ECO:0007669"/>
    <property type="project" value="RHEA"/>
</dbReference>
<accession>A0A1X1J597</accession>
<dbReference type="GO" id="GO:0000725">
    <property type="term" value="P:recombinational repair"/>
    <property type="evidence" value="ECO:0007669"/>
    <property type="project" value="TreeGrafter"/>
</dbReference>
<dbReference type="InterPro" id="IPR000212">
    <property type="entry name" value="DNA_helicase_UvrD/REP"/>
</dbReference>
<gene>
    <name evidence="11" type="ORF">B7709_00330</name>
</gene>
<comment type="caution">
    <text evidence="11">The sequence shown here is derived from an EMBL/GenBank/DDBJ whole genome shotgun (WGS) entry which is preliminary data.</text>
</comment>
<dbReference type="GO" id="GO:0005524">
    <property type="term" value="F:ATP binding"/>
    <property type="evidence" value="ECO:0007669"/>
    <property type="project" value="UniProtKB-UniRule"/>
</dbReference>